<proteinExistence type="predicted"/>
<dbReference type="EMBL" id="CP151632">
    <property type="protein sequence ID" value="WZO34837.1"/>
    <property type="molecule type" value="Genomic_DNA"/>
</dbReference>
<evidence type="ECO:0008006" key="2">
    <source>
        <dbReference type="Google" id="ProtNLM"/>
    </source>
</evidence>
<sequence>MLQRVFVDADVLAARIPLEWLALVRDETHAFQLHSSAAVVADAVRIWRDRDPAARGASARRPRELLVATLDELAEDADVDVDIDALPDGSTAHDAAVMSGAHILLSSRARETPDADLLPFELVTPDEFLCLVDDLAGAAVRNVALELARRDGAETRGSVDRLARALIAAGCPAFAGRVRAHLRTSGA</sequence>
<name>A0AAU6SDA0_9MICO</name>
<dbReference type="AlphaFoldDB" id="A0AAU6SDA0"/>
<protein>
    <recommendedName>
        <fullName evidence="2">PIN domain-containing protein</fullName>
    </recommendedName>
</protein>
<evidence type="ECO:0000313" key="1">
    <source>
        <dbReference type="EMBL" id="WZO34837.1"/>
    </source>
</evidence>
<accession>A0AAU6SDA0</accession>
<reference evidence="1" key="1">
    <citation type="submission" date="2024-04" db="EMBL/GenBank/DDBJ databases">
        <authorList>
            <person name="Roder T."/>
            <person name="Oberhansli S."/>
            <person name="Kreuzer M."/>
        </authorList>
    </citation>
    <scope>NUCLEOTIDE SEQUENCE</scope>
    <source>
        <strain evidence="1">LWS13-1.2</strain>
    </source>
</reference>
<dbReference type="RefSeq" id="WP_349425700.1">
    <property type="nucleotide sequence ID" value="NZ_CP151632.1"/>
</dbReference>
<gene>
    <name evidence="1" type="ORF">MRBLWS13_002505</name>
</gene>
<organism evidence="1">
    <name type="scientific">Microbacterium sp. LWS13-1.2</name>
    <dbReference type="NCBI Taxonomy" id="3135264"/>
    <lineage>
        <taxon>Bacteria</taxon>
        <taxon>Bacillati</taxon>
        <taxon>Actinomycetota</taxon>
        <taxon>Actinomycetes</taxon>
        <taxon>Micrococcales</taxon>
        <taxon>Microbacteriaceae</taxon>
        <taxon>Microbacterium</taxon>
    </lineage>
</organism>